<accession>A0ABV1KGI8</accession>
<dbReference type="Gene3D" id="3.40.190.10">
    <property type="entry name" value="Periplasmic binding protein-like II"/>
    <property type="match status" value="2"/>
</dbReference>
<dbReference type="SMART" id="SM00062">
    <property type="entry name" value="PBPb"/>
    <property type="match status" value="1"/>
</dbReference>
<dbReference type="SUPFAM" id="SSF53850">
    <property type="entry name" value="Periplasmic binding protein-like II"/>
    <property type="match status" value="1"/>
</dbReference>
<dbReference type="InterPro" id="IPR001638">
    <property type="entry name" value="Solute-binding_3/MltF_N"/>
</dbReference>
<feature type="chain" id="PRO_5046946921" evidence="2">
    <location>
        <begin position="23"/>
        <end position="310"/>
    </location>
</feature>
<keyword evidence="1 2" id="KW-0732">Signal</keyword>
<sequence length="310" mass="32288">MTRRRNAFVRMVAAAVSVAALAAGCGGGGAEGPGDGPSSVPAVAADPQVQALLPEAVRERGVLRVATMNNYKPFSFNDAGTQTGMIPDMSTAVAETMGLRIEVNAVDFGSILTGLQAGRYDIGMGEFFVRPDRLEVADFVTEWSNSDAFIVADTSDYRPDGLPDTCGQRIAILTGSSGVPAMERGAEVCTEAGQPAPEVQTFPAMNDAVLALTSDRVDAVLTGREVGVVLEQDGVPVTSSGQVSGGPTATAVSRAPDVEGLPEAIQAAYESLIANGTYEAIHQKWGTDYGVIDDPAIYRAGDTPPVYEEQ</sequence>
<comment type="caution">
    <text evidence="4">The sequence shown here is derived from an EMBL/GenBank/DDBJ whole genome shotgun (WGS) entry which is preliminary data.</text>
</comment>
<dbReference type="Pfam" id="PF00497">
    <property type="entry name" value="SBP_bac_3"/>
    <property type="match status" value="1"/>
</dbReference>
<evidence type="ECO:0000259" key="3">
    <source>
        <dbReference type="SMART" id="SM00062"/>
    </source>
</evidence>
<name>A0ABV1KGI8_9PSEU</name>
<dbReference type="RefSeq" id="WP_349300531.1">
    <property type="nucleotide sequence ID" value="NZ_JBEDNQ010000010.1"/>
</dbReference>
<dbReference type="PANTHER" id="PTHR35936:SF17">
    <property type="entry name" value="ARGININE-BINDING EXTRACELLULAR PROTEIN ARTP"/>
    <property type="match status" value="1"/>
</dbReference>
<dbReference type="EMBL" id="JBEDNQ010000010">
    <property type="protein sequence ID" value="MEQ3553464.1"/>
    <property type="molecule type" value="Genomic_DNA"/>
</dbReference>
<gene>
    <name evidence="4" type="ORF">WIS52_23585</name>
</gene>
<feature type="signal peptide" evidence="2">
    <location>
        <begin position="1"/>
        <end position="22"/>
    </location>
</feature>
<organism evidence="4 5">
    <name type="scientific">Pseudonocardia nematodicida</name>
    <dbReference type="NCBI Taxonomy" id="1206997"/>
    <lineage>
        <taxon>Bacteria</taxon>
        <taxon>Bacillati</taxon>
        <taxon>Actinomycetota</taxon>
        <taxon>Actinomycetes</taxon>
        <taxon>Pseudonocardiales</taxon>
        <taxon>Pseudonocardiaceae</taxon>
        <taxon>Pseudonocardia</taxon>
    </lineage>
</organism>
<dbReference type="PANTHER" id="PTHR35936">
    <property type="entry name" value="MEMBRANE-BOUND LYTIC MUREIN TRANSGLYCOSYLASE F"/>
    <property type="match status" value="1"/>
</dbReference>
<reference evidence="4 5" key="1">
    <citation type="submission" date="2024-03" db="EMBL/GenBank/DDBJ databases">
        <title>Draft genome sequence of Pseudonocardia nematodicida JCM 31783.</title>
        <authorList>
            <person name="Butdee W."/>
            <person name="Duangmal K."/>
        </authorList>
    </citation>
    <scope>NUCLEOTIDE SEQUENCE [LARGE SCALE GENOMIC DNA]</scope>
    <source>
        <strain evidence="4 5">JCM 31783</strain>
    </source>
</reference>
<proteinExistence type="predicted"/>
<keyword evidence="5" id="KW-1185">Reference proteome</keyword>
<feature type="domain" description="Solute-binding protein family 3/N-terminal" evidence="3">
    <location>
        <begin position="62"/>
        <end position="289"/>
    </location>
</feature>
<dbReference type="Proteomes" id="UP001494902">
    <property type="component" value="Unassembled WGS sequence"/>
</dbReference>
<dbReference type="PROSITE" id="PS51257">
    <property type="entry name" value="PROKAR_LIPOPROTEIN"/>
    <property type="match status" value="1"/>
</dbReference>
<protein>
    <submittedName>
        <fullName evidence="4">Transporter substrate-binding domain-containing protein</fullName>
    </submittedName>
</protein>
<evidence type="ECO:0000256" key="2">
    <source>
        <dbReference type="SAM" id="SignalP"/>
    </source>
</evidence>
<evidence type="ECO:0000313" key="5">
    <source>
        <dbReference type="Proteomes" id="UP001494902"/>
    </source>
</evidence>
<evidence type="ECO:0000313" key="4">
    <source>
        <dbReference type="EMBL" id="MEQ3553464.1"/>
    </source>
</evidence>
<evidence type="ECO:0000256" key="1">
    <source>
        <dbReference type="ARBA" id="ARBA00022729"/>
    </source>
</evidence>